<dbReference type="Gene3D" id="3.30.565.10">
    <property type="entry name" value="Histidine kinase-like ATPase, C-terminal domain"/>
    <property type="match status" value="1"/>
</dbReference>
<dbReference type="CDD" id="cd00082">
    <property type="entry name" value="HisKA"/>
    <property type="match status" value="1"/>
</dbReference>
<keyword evidence="6 10" id="KW-0418">Kinase</keyword>
<dbReference type="SUPFAM" id="SSF47384">
    <property type="entry name" value="Homodimeric domain of signal transducing histidine kinase"/>
    <property type="match status" value="1"/>
</dbReference>
<protein>
    <recommendedName>
        <fullName evidence="3">histidine kinase</fullName>
        <ecNumber evidence="3">2.7.13.3</ecNumber>
    </recommendedName>
</protein>
<accession>A0A1I0YNE7</accession>
<reference evidence="10 11" key="1">
    <citation type="submission" date="2016-10" db="EMBL/GenBank/DDBJ databases">
        <authorList>
            <person name="de Groot N.N."/>
        </authorList>
    </citation>
    <scope>NUCLEOTIDE SEQUENCE [LARGE SCALE GENOMIC DNA]</scope>
    <source>
        <strain evidence="10 11">DSM 5522</strain>
    </source>
</reference>
<feature type="domain" description="Histidine kinase" evidence="9">
    <location>
        <begin position="43"/>
        <end position="268"/>
    </location>
</feature>
<evidence type="ECO:0000259" key="9">
    <source>
        <dbReference type="PROSITE" id="PS50109"/>
    </source>
</evidence>
<dbReference type="GO" id="GO:0016036">
    <property type="term" value="P:cellular response to phosphate starvation"/>
    <property type="evidence" value="ECO:0007669"/>
    <property type="project" value="TreeGrafter"/>
</dbReference>
<dbReference type="Pfam" id="PF02518">
    <property type="entry name" value="HATPase_c"/>
    <property type="match status" value="1"/>
</dbReference>
<dbReference type="InterPro" id="IPR004358">
    <property type="entry name" value="Sig_transdc_His_kin-like_C"/>
</dbReference>
<dbReference type="InterPro" id="IPR050351">
    <property type="entry name" value="BphY/WalK/GraS-like"/>
</dbReference>
<dbReference type="Proteomes" id="UP000198838">
    <property type="component" value="Unassembled WGS sequence"/>
</dbReference>
<keyword evidence="7" id="KW-0902">Two-component regulatory system</keyword>
<dbReference type="InterPro" id="IPR036097">
    <property type="entry name" value="HisK_dim/P_sf"/>
</dbReference>
<dbReference type="SUPFAM" id="SSF55874">
    <property type="entry name" value="ATPase domain of HSP90 chaperone/DNA topoisomerase II/histidine kinase"/>
    <property type="match status" value="1"/>
</dbReference>
<dbReference type="EMBL" id="FOJY01000010">
    <property type="protein sequence ID" value="SFB13990.1"/>
    <property type="molecule type" value="Genomic_DNA"/>
</dbReference>
<dbReference type="PRINTS" id="PR00344">
    <property type="entry name" value="BCTRLSENSOR"/>
</dbReference>
<dbReference type="InterPro" id="IPR003661">
    <property type="entry name" value="HisK_dim/P_dom"/>
</dbReference>
<evidence type="ECO:0000256" key="4">
    <source>
        <dbReference type="ARBA" id="ARBA00022553"/>
    </source>
</evidence>
<dbReference type="Pfam" id="PF00512">
    <property type="entry name" value="HisKA"/>
    <property type="match status" value="1"/>
</dbReference>
<sequence length="269" mass="31148">MNNENKTFKKPLISQVDDLTLRLLEANKKIKEEEKERLRMLSDIAHDLRAPVNAFRSSLDYIISMRSKNSLSDEELDSLLEMMDKRTLGLQKLISDLYFLLTLEQQAKDIYHFEEIDLGCFLEEYFFDIESRDEFKDRELSLNIPQNLNCRVKIDMDKMVRALDNLFYNALKYSSAGAKIFLKLEENSESFVIFSINDTGIGIEKCYLDKIFEHSFQVSKARTPDSKTGSGLGLTIVKTIIETHSGKIWCESNPRKGSSFFIRLNKATH</sequence>
<dbReference type="PANTHER" id="PTHR45453:SF1">
    <property type="entry name" value="PHOSPHATE REGULON SENSOR PROTEIN PHOR"/>
    <property type="match status" value="1"/>
</dbReference>
<keyword evidence="4" id="KW-0597">Phosphoprotein</keyword>
<dbReference type="GO" id="GO:0005886">
    <property type="term" value="C:plasma membrane"/>
    <property type="evidence" value="ECO:0007669"/>
    <property type="project" value="TreeGrafter"/>
</dbReference>
<dbReference type="OrthoDB" id="9792991at2"/>
<dbReference type="STRING" id="1120918.SAMN05216249_11091"/>
<keyword evidence="5" id="KW-0808">Transferase</keyword>
<gene>
    <name evidence="10" type="ORF">SAMN05216249_11091</name>
</gene>
<dbReference type="SMART" id="SM00387">
    <property type="entry name" value="HATPase_c"/>
    <property type="match status" value="1"/>
</dbReference>
<dbReference type="PROSITE" id="PS50109">
    <property type="entry name" value="HIS_KIN"/>
    <property type="match status" value="1"/>
</dbReference>
<evidence type="ECO:0000256" key="7">
    <source>
        <dbReference type="ARBA" id="ARBA00023012"/>
    </source>
</evidence>
<keyword evidence="11" id="KW-1185">Reference proteome</keyword>
<feature type="coiled-coil region" evidence="8">
    <location>
        <begin position="16"/>
        <end position="43"/>
    </location>
</feature>
<dbReference type="FunFam" id="3.30.565.10:FF:000006">
    <property type="entry name" value="Sensor histidine kinase WalK"/>
    <property type="match status" value="1"/>
</dbReference>
<proteinExistence type="predicted"/>
<dbReference type="InterPro" id="IPR036890">
    <property type="entry name" value="HATPase_C_sf"/>
</dbReference>
<evidence type="ECO:0000256" key="5">
    <source>
        <dbReference type="ARBA" id="ARBA00022679"/>
    </source>
</evidence>
<comment type="catalytic activity">
    <reaction evidence="1">
        <text>ATP + protein L-histidine = ADP + protein N-phospho-L-histidine.</text>
        <dbReference type="EC" id="2.7.13.3"/>
    </reaction>
</comment>
<dbReference type="AlphaFoldDB" id="A0A1I0YNE7"/>
<dbReference type="SMART" id="SM00388">
    <property type="entry name" value="HisKA"/>
    <property type="match status" value="1"/>
</dbReference>
<dbReference type="GO" id="GO:0000155">
    <property type="term" value="F:phosphorelay sensor kinase activity"/>
    <property type="evidence" value="ECO:0007669"/>
    <property type="project" value="InterPro"/>
</dbReference>
<organism evidence="10 11">
    <name type="scientific">Acetitomaculum ruminis DSM 5522</name>
    <dbReference type="NCBI Taxonomy" id="1120918"/>
    <lineage>
        <taxon>Bacteria</taxon>
        <taxon>Bacillati</taxon>
        <taxon>Bacillota</taxon>
        <taxon>Clostridia</taxon>
        <taxon>Lachnospirales</taxon>
        <taxon>Lachnospiraceae</taxon>
        <taxon>Acetitomaculum</taxon>
    </lineage>
</organism>
<dbReference type="Gene3D" id="1.10.287.130">
    <property type="match status" value="1"/>
</dbReference>
<evidence type="ECO:0000256" key="1">
    <source>
        <dbReference type="ARBA" id="ARBA00000085"/>
    </source>
</evidence>
<evidence type="ECO:0000256" key="3">
    <source>
        <dbReference type="ARBA" id="ARBA00012438"/>
    </source>
</evidence>
<dbReference type="EC" id="2.7.13.3" evidence="3"/>
<evidence type="ECO:0000313" key="10">
    <source>
        <dbReference type="EMBL" id="SFB13990.1"/>
    </source>
</evidence>
<keyword evidence="8" id="KW-0175">Coiled coil</keyword>
<dbReference type="InterPro" id="IPR005467">
    <property type="entry name" value="His_kinase_dom"/>
</dbReference>
<dbReference type="PANTHER" id="PTHR45453">
    <property type="entry name" value="PHOSPHATE REGULON SENSOR PROTEIN PHOR"/>
    <property type="match status" value="1"/>
</dbReference>
<dbReference type="InterPro" id="IPR003594">
    <property type="entry name" value="HATPase_dom"/>
</dbReference>
<comment type="subcellular location">
    <subcellularLocation>
        <location evidence="2">Membrane</location>
    </subcellularLocation>
</comment>
<name>A0A1I0YNE7_9FIRM</name>
<dbReference type="GO" id="GO:0004721">
    <property type="term" value="F:phosphoprotein phosphatase activity"/>
    <property type="evidence" value="ECO:0007669"/>
    <property type="project" value="TreeGrafter"/>
</dbReference>
<evidence type="ECO:0000256" key="2">
    <source>
        <dbReference type="ARBA" id="ARBA00004370"/>
    </source>
</evidence>
<dbReference type="RefSeq" id="WP_092872558.1">
    <property type="nucleotide sequence ID" value="NZ_FOJY01000010.1"/>
</dbReference>
<evidence type="ECO:0000256" key="8">
    <source>
        <dbReference type="SAM" id="Coils"/>
    </source>
</evidence>
<evidence type="ECO:0000256" key="6">
    <source>
        <dbReference type="ARBA" id="ARBA00022777"/>
    </source>
</evidence>
<evidence type="ECO:0000313" key="11">
    <source>
        <dbReference type="Proteomes" id="UP000198838"/>
    </source>
</evidence>